<evidence type="ECO:0000313" key="13">
    <source>
        <dbReference type="Proteomes" id="UP000006048"/>
    </source>
</evidence>
<dbReference type="OrthoDB" id="9803889at2"/>
<dbReference type="InterPro" id="IPR003395">
    <property type="entry name" value="RecF/RecN/SMC_N"/>
</dbReference>
<keyword evidence="5 9" id="KW-0235">DNA replication</keyword>
<evidence type="ECO:0000256" key="6">
    <source>
        <dbReference type="ARBA" id="ARBA00022741"/>
    </source>
</evidence>
<keyword evidence="7 9" id="KW-0067">ATP-binding</keyword>
<accession>I4B6E8</accession>
<evidence type="ECO:0000256" key="4">
    <source>
        <dbReference type="ARBA" id="ARBA00022490"/>
    </source>
</evidence>
<keyword evidence="6 9" id="KW-0547">Nucleotide-binding</keyword>
<feature type="binding site" evidence="9">
    <location>
        <begin position="37"/>
        <end position="44"/>
    </location>
    <ligand>
        <name>ATP</name>
        <dbReference type="ChEBI" id="CHEBI:30616"/>
    </ligand>
</feature>
<dbReference type="PANTHER" id="PTHR32182:SF0">
    <property type="entry name" value="DNA REPLICATION AND REPAIR PROTEIN RECF"/>
    <property type="match status" value="1"/>
</dbReference>
<dbReference type="PATRIC" id="fig|869212.3.peg.2223"/>
<evidence type="ECO:0000259" key="11">
    <source>
        <dbReference type="SMART" id="SM00382"/>
    </source>
</evidence>
<sequence length="375" mass="41707">MASEPHQIKVTSLSLVNFRNSEKSAYTFSDGLIFITGMNGAGKTTILEALGLTSFLKSFRFAMDREMIRFGATFYRTEVGFTAPSGNHRIAISFGRNPDDAKAALVKKYAIDGRTNERAAAIIGRIPSVVLSPDDLRIVAGDHTERRRFIDLLLSMLYPGYFTALQNYQRALKMRSQLLKNRPDEGVLTAIDRELAAAGVEILLKRRQFIPEFAMPFAASVSKISLAKDTWQLQYQGETKQVESAADYAAMLKEHRANDLRLRQTTSGVHRDRLFFLGPNGADHDIRTVGSQGQKRTAALALKLAQFDYMQQKSGTRPVLLIDDVLNELDLTRRASFVDFLGGVGQVFFTTTDLIGMQDFLKGLGQAAPVQNIEL</sequence>
<dbReference type="EMBL" id="CP002959">
    <property type="protein sequence ID" value="AFM12855.1"/>
    <property type="molecule type" value="Genomic_DNA"/>
</dbReference>
<dbReference type="HAMAP" id="MF_00365">
    <property type="entry name" value="RecF"/>
    <property type="match status" value="1"/>
</dbReference>
<dbReference type="GO" id="GO:0006260">
    <property type="term" value="P:DNA replication"/>
    <property type="evidence" value="ECO:0007669"/>
    <property type="project" value="UniProtKB-UniRule"/>
</dbReference>
<dbReference type="GO" id="GO:0000731">
    <property type="term" value="P:DNA synthesis involved in DNA repair"/>
    <property type="evidence" value="ECO:0007669"/>
    <property type="project" value="TreeGrafter"/>
</dbReference>
<dbReference type="GO" id="GO:0003697">
    <property type="term" value="F:single-stranded DNA binding"/>
    <property type="evidence" value="ECO:0007669"/>
    <property type="project" value="UniProtKB-UniRule"/>
</dbReference>
<dbReference type="Gene3D" id="1.20.1050.90">
    <property type="entry name" value="RecF/RecN/SMC, N-terminal domain"/>
    <property type="match status" value="1"/>
</dbReference>
<evidence type="ECO:0000256" key="2">
    <source>
        <dbReference type="ARBA" id="ARBA00008016"/>
    </source>
</evidence>
<dbReference type="AlphaFoldDB" id="I4B6E8"/>
<evidence type="ECO:0000256" key="10">
    <source>
        <dbReference type="RuleBase" id="RU000578"/>
    </source>
</evidence>
<evidence type="ECO:0000256" key="5">
    <source>
        <dbReference type="ARBA" id="ARBA00022705"/>
    </source>
</evidence>
<evidence type="ECO:0000256" key="1">
    <source>
        <dbReference type="ARBA" id="ARBA00004496"/>
    </source>
</evidence>
<evidence type="ECO:0000256" key="3">
    <source>
        <dbReference type="ARBA" id="ARBA00020170"/>
    </source>
</evidence>
<proteinExistence type="inferred from homology"/>
<dbReference type="STRING" id="869212.Turpa_2210"/>
<feature type="domain" description="AAA+ ATPase" evidence="11">
    <location>
        <begin position="29"/>
        <end position="374"/>
    </location>
</feature>
<keyword evidence="8 9" id="KW-0238">DNA-binding</keyword>
<dbReference type="PANTHER" id="PTHR32182">
    <property type="entry name" value="DNA REPLICATION AND REPAIR PROTEIN RECF"/>
    <property type="match status" value="1"/>
</dbReference>
<dbReference type="InterPro" id="IPR018078">
    <property type="entry name" value="DNA-binding_RecF_CS"/>
</dbReference>
<evidence type="ECO:0000313" key="12">
    <source>
        <dbReference type="EMBL" id="AFM12855.1"/>
    </source>
</evidence>
<dbReference type="Pfam" id="PF02463">
    <property type="entry name" value="SMC_N"/>
    <property type="match status" value="1"/>
</dbReference>
<name>I4B6E8_TURPD</name>
<dbReference type="Gene3D" id="3.40.50.300">
    <property type="entry name" value="P-loop containing nucleotide triphosphate hydrolases"/>
    <property type="match status" value="1"/>
</dbReference>
<dbReference type="NCBIfam" id="TIGR00611">
    <property type="entry name" value="recf"/>
    <property type="match status" value="1"/>
</dbReference>
<dbReference type="SMART" id="SM00382">
    <property type="entry name" value="AAA"/>
    <property type="match status" value="1"/>
</dbReference>
<dbReference type="InterPro" id="IPR027417">
    <property type="entry name" value="P-loop_NTPase"/>
</dbReference>
<dbReference type="RefSeq" id="WP_014803361.1">
    <property type="nucleotide sequence ID" value="NC_018020.1"/>
</dbReference>
<evidence type="ECO:0000256" key="8">
    <source>
        <dbReference type="ARBA" id="ARBA00023125"/>
    </source>
</evidence>
<keyword evidence="13" id="KW-1185">Reference proteome</keyword>
<dbReference type="GO" id="GO:0005737">
    <property type="term" value="C:cytoplasm"/>
    <property type="evidence" value="ECO:0007669"/>
    <property type="project" value="UniProtKB-SubCell"/>
</dbReference>
<protein>
    <recommendedName>
        <fullName evidence="3 9">DNA replication and repair protein RecF</fullName>
    </recommendedName>
</protein>
<dbReference type="KEGG" id="tpx:Turpa_2210"/>
<dbReference type="HOGENOM" id="CLU_040267_0_1_12"/>
<dbReference type="PROSITE" id="PS00618">
    <property type="entry name" value="RECF_2"/>
    <property type="match status" value="1"/>
</dbReference>
<comment type="function">
    <text evidence="9 10">The RecF protein is involved in DNA metabolism; it is required for DNA replication and normal SOS inducibility. RecF binds preferentially to single-stranded, linear DNA. It also seems to bind ATP.</text>
</comment>
<dbReference type="InterPro" id="IPR001238">
    <property type="entry name" value="DNA-binding_RecF"/>
</dbReference>
<comment type="subcellular location">
    <subcellularLocation>
        <location evidence="1 9 10">Cytoplasm</location>
    </subcellularLocation>
</comment>
<dbReference type="SUPFAM" id="SSF52540">
    <property type="entry name" value="P-loop containing nucleoside triphosphate hydrolases"/>
    <property type="match status" value="1"/>
</dbReference>
<keyword evidence="9 10" id="KW-0234">DNA repair</keyword>
<organism evidence="12 13">
    <name type="scientific">Turneriella parva (strain ATCC BAA-1111 / DSM 21527 / NCTC 11395 / H)</name>
    <name type="common">Leptospira parva</name>
    <dbReference type="NCBI Taxonomy" id="869212"/>
    <lineage>
        <taxon>Bacteria</taxon>
        <taxon>Pseudomonadati</taxon>
        <taxon>Spirochaetota</taxon>
        <taxon>Spirochaetia</taxon>
        <taxon>Leptospirales</taxon>
        <taxon>Leptospiraceae</taxon>
        <taxon>Turneriella</taxon>
    </lineage>
</organism>
<dbReference type="GO" id="GO:0005524">
    <property type="term" value="F:ATP binding"/>
    <property type="evidence" value="ECO:0007669"/>
    <property type="project" value="UniProtKB-UniRule"/>
</dbReference>
<comment type="similarity">
    <text evidence="2 9 10">Belongs to the RecF family.</text>
</comment>
<dbReference type="Proteomes" id="UP000006048">
    <property type="component" value="Chromosome"/>
</dbReference>
<dbReference type="InterPro" id="IPR042174">
    <property type="entry name" value="RecF_2"/>
</dbReference>
<keyword evidence="4 9" id="KW-0963">Cytoplasm</keyword>
<dbReference type="InterPro" id="IPR003593">
    <property type="entry name" value="AAA+_ATPase"/>
</dbReference>
<evidence type="ECO:0000256" key="9">
    <source>
        <dbReference type="HAMAP-Rule" id="MF_00365"/>
    </source>
</evidence>
<reference evidence="12 13" key="1">
    <citation type="submission" date="2012-06" db="EMBL/GenBank/DDBJ databases">
        <title>The complete chromosome of genome of Turneriella parva DSM 21527.</title>
        <authorList>
            <consortium name="US DOE Joint Genome Institute (JGI-PGF)"/>
            <person name="Lucas S."/>
            <person name="Han J."/>
            <person name="Lapidus A."/>
            <person name="Bruce D."/>
            <person name="Goodwin L."/>
            <person name="Pitluck S."/>
            <person name="Peters L."/>
            <person name="Kyrpides N."/>
            <person name="Mavromatis K."/>
            <person name="Ivanova N."/>
            <person name="Mikhailova N."/>
            <person name="Chertkov O."/>
            <person name="Detter J.C."/>
            <person name="Tapia R."/>
            <person name="Han C."/>
            <person name="Land M."/>
            <person name="Hauser L."/>
            <person name="Markowitz V."/>
            <person name="Cheng J.-F."/>
            <person name="Hugenholtz P."/>
            <person name="Woyke T."/>
            <person name="Wu D."/>
            <person name="Gronow S."/>
            <person name="Wellnitz S."/>
            <person name="Brambilla E."/>
            <person name="Klenk H.-P."/>
            <person name="Eisen J.A."/>
        </authorList>
    </citation>
    <scope>NUCLEOTIDE SEQUENCE [LARGE SCALE GENOMIC DNA]</scope>
    <source>
        <strain evidence="13">ATCC BAA-1111 / DSM 21527 / NCTC 11395 / H</strain>
    </source>
</reference>
<keyword evidence="9 10" id="KW-0227">DNA damage</keyword>
<evidence type="ECO:0000256" key="7">
    <source>
        <dbReference type="ARBA" id="ARBA00022840"/>
    </source>
</evidence>
<dbReference type="GO" id="GO:0009432">
    <property type="term" value="P:SOS response"/>
    <property type="evidence" value="ECO:0007669"/>
    <property type="project" value="UniProtKB-UniRule"/>
</dbReference>
<keyword evidence="9 10" id="KW-0742">SOS response</keyword>
<dbReference type="GO" id="GO:0006302">
    <property type="term" value="P:double-strand break repair"/>
    <property type="evidence" value="ECO:0007669"/>
    <property type="project" value="TreeGrafter"/>
</dbReference>
<gene>
    <name evidence="9" type="primary">recF</name>
    <name evidence="12" type="ordered locus">Turpa_2210</name>
</gene>